<dbReference type="SUPFAM" id="SSF51690">
    <property type="entry name" value="Nicotinate/Quinolinate PRTase C-terminal domain-like"/>
    <property type="match status" value="1"/>
</dbReference>
<dbReference type="FunFam" id="3.20.20.70:FF:000030">
    <property type="entry name" value="Nicotinate-nucleotide pyrophosphorylase, carboxylating"/>
    <property type="match status" value="1"/>
</dbReference>
<feature type="binding site" evidence="13">
    <location>
        <position position="199"/>
    </location>
    <ligand>
        <name>substrate</name>
    </ligand>
</feature>
<dbReference type="Gene3D" id="3.20.20.70">
    <property type="entry name" value="Aldolase class I"/>
    <property type="match status" value="1"/>
</dbReference>
<protein>
    <recommendedName>
        <fullName evidence="11">Probable nicotinate-nucleotide pyrophosphorylase [carboxylating]</fullName>
        <ecNumber evidence="5">2.4.2.19</ecNumber>
    </recommendedName>
    <alternativeName>
        <fullName evidence="9">Quinolinate phosphoribosyltransferase [decarboxylating]</fullName>
    </alternativeName>
</protein>
<feature type="binding site" evidence="13">
    <location>
        <begin position="165"/>
        <end position="167"/>
    </location>
    <ligand>
        <name>substrate</name>
    </ligand>
</feature>
<dbReference type="InterPro" id="IPR004393">
    <property type="entry name" value="NadC"/>
</dbReference>
<feature type="domain" description="Quinolinate phosphoribosyl transferase C-terminal" evidence="14">
    <location>
        <begin position="144"/>
        <end position="308"/>
    </location>
</feature>
<dbReference type="HOGENOM" id="CLU_039622_0_3_6"/>
<evidence type="ECO:0000256" key="13">
    <source>
        <dbReference type="PIRSR" id="PIRSR006250-1"/>
    </source>
</evidence>
<dbReference type="InterPro" id="IPR022412">
    <property type="entry name" value="Quinolinate_PRibosylTrfase_N"/>
</dbReference>
<evidence type="ECO:0000256" key="3">
    <source>
        <dbReference type="ARBA" id="ARBA00009400"/>
    </source>
</evidence>
<dbReference type="EC" id="2.4.2.19" evidence="5"/>
<feature type="binding site" evidence="13">
    <location>
        <position position="132"/>
    </location>
    <ligand>
        <name>substrate</name>
    </ligand>
</feature>
<evidence type="ECO:0000256" key="2">
    <source>
        <dbReference type="ARBA" id="ARBA00004893"/>
    </source>
</evidence>
<sequence>MGLRPSSATFGVFIMPTRRYSADARRAELLERIENDIPYSVSNALREDLGGEVDADRDISAQLLPNDKQATATIITREAGIFCGVRWLEEVFLQLGHKVTVEWQVKDGDALVPNQCLCKLTGPARILLTGERTALNFLQTLSGVSTTVNHYVQILAGTKTRLLDTRKTIPGMRTALKYAVLCGGGSNHRLGLSDAFLIKENHIIAAGSIKKAVEQAFWMHTDVPVEVEVESIDELKEALDAGADIIMLDNFTTDMMREGVALTGERALLEVSGNVTDETLREFAETGVDFISVGALTKHIRALDLSMRFQ</sequence>
<evidence type="ECO:0000256" key="1">
    <source>
        <dbReference type="ARBA" id="ARBA00003237"/>
    </source>
</evidence>
<feature type="binding site" evidence="13">
    <location>
        <position position="228"/>
    </location>
    <ligand>
        <name>substrate</name>
    </ligand>
</feature>
<dbReference type="Proteomes" id="UP000005959">
    <property type="component" value="Unassembled WGS sequence"/>
</dbReference>
<reference evidence="16 17" key="1">
    <citation type="submission" date="2011-08" db="EMBL/GenBank/DDBJ databases">
        <authorList>
            <person name="Weinstock G."/>
            <person name="Sodergren E."/>
            <person name="Clifton S."/>
            <person name="Fulton L."/>
            <person name="Fulton B."/>
            <person name="Courtney L."/>
            <person name="Fronick C."/>
            <person name="Harrison M."/>
            <person name="Strong C."/>
            <person name="Farmer C."/>
            <person name="Delahaunty K."/>
            <person name="Markovic C."/>
            <person name="Hall O."/>
            <person name="Minx P."/>
            <person name="Tomlinson C."/>
            <person name="Mitreva M."/>
            <person name="Hou S."/>
            <person name="Chen J."/>
            <person name="Wollam A."/>
            <person name="Pepin K.H."/>
            <person name="Johnson M."/>
            <person name="Bhonagiri V."/>
            <person name="Zhang X."/>
            <person name="Suruliraj S."/>
            <person name="Warren W."/>
            <person name="Chinwalla A."/>
            <person name="Mardis E.R."/>
            <person name="Wilson R.K."/>
        </authorList>
    </citation>
    <scope>NUCLEOTIDE SEQUENCE [LARGE SCALE GENOMIC DNA]</scope>
    <source>
        <strain evidence="16 17">ATCC 51873</strain>
    </source>
</reference>
<dbReference type="SUPFAM" id="SSF54675">
    <property type="entry name" value="Nicotinate/Quinolinate PRTase N-terminal domain-like"/>
    <property type="match status" value="1"/>
</dbReference>
<evidence type="ECO:0000256" key="12">
    <source>
        <dbReference type="PIRNR" id="PIRNR006250"/>
    </source>
</evidence>
<evidence type="ECO:0000256" key="7">
    <source>
        <dbReference type="ARBA" id="ARBA00022676"/>
    </source>
</evidence>
<evidence type="ECO:0000313" key="17">
    <source>
        <dbReference type="Proteomes" id="UP000005959"/>
    </source>
</evidence>
<gene>
    <name evidence="16" type="ORF">HMPREF0454_03385</name>
</gene>
<keyword evidence="7 12" id="KW-0328">Glycosyltransferase</keyword>
<evidence type="ECO:0000313" key="16">
    <source>
        <dbReference type="EMBL" id="EHM40547.1"/>
    </source>
</evidence>
<dbReference type="PANTHER" id="PTHR32179:SF3">
    <property type="entry name" value="NICOTINATE-NUCLEOTIDE PYROPHOSPHORYLASE [CARBOXYLATING]"/>
    <property type="match status" value="1"/>
</dbReference>
<dbReference type="UniPathway" id="UPA00253">
    <property type="reaction ID" value="UER00331"/>
</dbReference>
<evidence type="ECO:0000256" key="6">
    <source>
        <dbReference type="ARBA" id="ARBA00022642"/>
    </source>
</evidence>
<dbReference type="InterPro" id="IPR036068">
    <property type="entry name" value="Nicotinate_pribotase-like_C"/>
</dbReference>
<dbReference type="Pfam" id="PF02749">
    <property type="entry name" value="QRPTase_N"/>
    <property type="match status" value="1"/>
</dbReference>
<evidence type="ECO:0000259" key="15">
    <source>
        <dbReference type="Pfam" id="PF02749"/>
    </source>
</evidence>
<dbReference type="FunFam" id="3.90.1170.20:FF:000001">
    <property type="entry name" value="Nicotinate-nucleotide diphosphorylase (Carboxylating)"/>
    <property type="match status" value="1"/>
</dbReference>
<dbReference type="InterPro" id="IPR013785">
    <property type="entry name" value="Aldolase_TIM"/>
</dbReference>
<dbReference type="PATRIC" id="fig|1002364.3.peg.3070"/>
<dbReference type="GO" id="GO:0005737">
    <property type="term" value="C:cytoplasm"/>
    <property type="evidence" value="ECO:0007669"/>
    <property type="project" value="TreeGrafter"/>
</dbReference>
<accession>G9Y9W6</accession>
<comment type="similarity">
    <text evidence="3 12">Belongs to the NadC/ModD family.</text>
</comment>
<dbReference type="GO" id="GO:0004514">
    <property type="term" value="F:nicotinate-nucleotide diphosphorylase (carboxylating) activity"/>
    <property type="evidence" value="ECO:0007669"/>
    <property type="project" value="UniProtKB-EC"/>
</dbReference>
<dbReference type="InterPro" id="IPR037128">
    <property type="entry name" value="Quinolinate_PRibosylTase_N_sf"/>
</dbReference>
<evidence type="ECO:0000256" key="8">
    <source>
        <dbReference type="ARBA" id="ARBA00022679"/>
    </source>
</evidence>
<dbReference type="AlphaFoldDB" id="G9Y9W6"/>
<evidence type="ECO:0000256" key="4">
    <source>
        <dbReference type="ARBA" id="ARBA00011218"/>
    </source>
</evidence>
<feature type="binding site" evidence="13">
    <location>
        <begin position="293"/>
        <end position="295"/>
    </location>
    <ligand>
        <name>substrate</name>
    </ligand>
</feature>
<evidence type="ECO:0000259" key="14">
    <source>
        <dbReference type="Pfam" id="PF01729"/>
    </source>
</evidence>
<dbReference type="PIRSF" id="PIRSF006250">
    <property type="entry name" value="NadC_ModD"/>
    <property type="match status" value="1"/>
</dbReference>
<feature type="domain" description="Quinolinate phosphoribosyl transferase N-terminal" evidence="15">
    <location>
        <begin position="58"/>
        <end position="142"/>
    </location>
</feature>
<dbReference type="CDD" id="cd01572">
    <property type="entry name" value="QPRTase"/>
    <property type="match status" value="1"/>
</dbReference>
<organism evidence="16 17">
    <name type="scientific">Hafnia alvei ATCC 51873</name>
    <dbReference type="NCBI Taxonomy" id="1002364"/>
    <lineage>
        <taxon>Bacteria</taxon>
        <taxon>Pseudomonadati</taxon>
        <taxon>Pseudomonadota</taxon>
        <taxon>Gammaproteobacteria</taxon>
        <taxon>Enterobacterales</taxon>
        <taxon>Hafniaceae</taxon>
        <taxon>Hafnia</taxon>
    </lineage>
</organism>
<dbReference type="GO" id="GO:0034213">
    <property type="term" value="P:quinolinate catabolic process"/>
    <property type="evidence" value="ECO:0007669"/>
    <property type="project" value="TreeGrafter"/>
</dbReference>
<keyword evidence="8 12" id="KW-0808">Transferase</keyword>
<keyword evidence="6" id="KW-0662">Pyridine nucleotide biosynthesis</keyword>
<dbReference type="Gene3D" id="3.90.1170.20">
    <property type="entry name" value="Quinolinate phosphoribosyl transferase, N-terminal domain"/>
    <property type="match status" value="1"/>
</dbReference>
<dbReference type="InterPro" id="IPR002638">
    <property type="entry name" value="Quinolinate_PRibosylTrfase_C"/>
</dbReference>
<evidence type="ECO:0000256" key="9">
    <source>
        <dbReference type="ARBA" id="ARBA00033102"/>
    </source>
</evidence>
<evidence type="ECO:0000256" key="11">
    <source>
        <dbReference type="ARBA" id="ARBA00069173"/>
    </source>
</evidence>
<evidence type="ECO:0000256" key="10">
    <source>
        <dbReference type="ARBA" id="ARBA00047445"/>
    </source>
</evidence>
<dbReference type="EMBL" id="AGCI01000076">
    <property type="protein sequence ID" value="EHM40547.1"/>
    <property type="molecule type" value="Genomic_DNA"/>
</dbReference>
<comment type="catalytic activity">
    <reaction evidence="10">
        <text>nicotinate beta-D-ribonucleotide + CO2 + diphosphate = quinolinate + 5-phospho-alpha-D-ribose 1-diphosphate + 2 H(+)</text>
        <dbReference type="Rhea" id="RHEA:12733"/>
        <dbReference type="ChEBI" id="CHEBI:15378"/>
        <dbReference type="ChEBI" id="CHEBI:16526"/>
        <dbReference type="ChEBI" id="CHEBI:29959"/>
        <dbReference type="ChEBI" id="CHEBI:33019"/>
        <dbReference type="ChEBI" id="CHEBI:57502"/>
        <dbReference type="ChEBI" id="CHEBI:58017"/>
        <dbReference type="EC" id="2.4.2.19"/>
    </reaction>
</comment>
<dbReference type="GO" id="GO:0009435">
    <property type="term" value="P:NAD+ biosynthetic process"/>
    <property type="evidence" value="ECO:0007669"/>
    <property type="project" value="UniProtKB-UniPathway"/>
</dbReference>
<feature type="binding site" evidence="13">
    <location>
        <begin position="272"/>
        <end position="274"/>
    </location>
    <ligand>
        <name>substrate</name>
    </ligand>
</feature>
<comment type="caution">
    <text evidence="16">The sequence shown here is derived from an EMBL/GenBank/DDBJ whole genome shotgun (WGS) entry which is preliminary data.</text>
</comment>
<dbReference type="PANTHER" id="PTHR32179">
    <property type="entry name" value="NICOTINATE-NUCLEOTIDE PYROPHOSPHORYLASE [CARBOXYLATING]"/>
    <property type="match status" value="1"/>
</dbReference>
<dbReference type="NCBIfam" id="TIGR00078">
    <property type="entry name" value="nadC"/>
    <property type="match status" value="1"/>
</dbReference>
<name>G9Y9W6_HAFAL</name>
<proteinExistence type="inferred from homology"/>
<comment type="pathway">
    <text evidence="2">Cofactor biosynthesis; NAD(+) biosynthesis; nicotinate D-ribonucleotide from quinolinate: step 1/1.</text>
</comment>
<feature type="binding site" evidence="13">
    <location>
        <position position="189"/>
    </location>
    <ligand>
        <name>substrate</name>
    </ligand>
</feature>
<dbReference type="Pfam" id="PF01729">
    <property type="entry name" value="QRPTase_C"/>
    <property type="match status" value="1"/>
</dbReference>
<evidence type="ECO:0000256" key="5">
    <source>
        <dbReference type="ARBA" id="ARBA00011944"/>
    </source>
</evidence>
<comment type="subunit">
    <text evidence="4">Hexamer formed by 3 homodimers.</text>
</comment>
<dbReference type="InterPro" id="IPR027277">
    <property type="entry name" value="NadC/ModD"/>
</dbReference>
<feature type="binding site" evidence="13">
    <location>
        <position position="249"/>
    </location>
    <ligand>
        <name>substrate</name>
    </ligand>
</feature>
<comment type="function">
    <text evidence="1">Involved in the catabolism of quinolinic acid (QA).</text>
</comment>